<evidence type="ECO:0000313" key="3">
    <source>
        <dbReference type="Proteomes" id="UP001586593"/>
    </source>
</evidence>
<dbReference type="EMBL" id="JAZHXJ010000202">
    <property type="protein sequence ID" value="KAL1869091.1"/>
    <property type="molecule type" value="Genomic_DNA"/>
</dbReference>
<dbReference type="CDD" id="cd00377">
    <property type="entry name" value="ICL_PEPM"/>
    <property type="match status" value="1"/>
</dbReference>
<dbReference type="SUPFAM" id="SSF51621">
    <property type="entry name" value="Phosphoenolpyruvate/pyruvate domain"/>
    <property type="match status" value="1"/>
</dbReference>
<comment type="caution">
    <text evidence="2">The sequence shown here is derived from an EMBL/GenBank/DDBJ whole genome shotgun (WGS) entry which is preliminary data.</text>
</comment>
<reference evidence="2 3" key="1">
    <citation type="journal article" date="2024" name="Commun. Biol.">
        <title>Comparative genomic analysis of thermophilic fungi reveals convergent evolutionary adaptations and gene losses.</title>
        <authorList>
            <person name="Steindorff A.S."/>
            <person name="Aguilar-Pontes M.V."/>
            <person name="Robinson A.J."/>
            <person name="Andreopoulos B."/>
            <person name="LaButti K."/>
            <person name="Kuo A."/>
            <person name="Mondo S."/>
            <person name="Riley R."/>
            <person name="Otillar R."/>
            <person name="Haridas S."/>
            <person name="Lipzen A."/>
            <person name="Grimwood J."/>
            <person name="Schmutz J."/>
            <person name="Clum A."/>
            <person name="Reid I.D."/>
            <person name="Moisan M.C."/>
            <person name="Butler G."/>
            <person name="Nguyen T.T.M."/>
            <person name="Dewar K."/>
            <person name="Conant G."/>
            <person name="Drula E."/>
            <person name="Henrissat B."/>
            <person name="Hansel C."/>
            <person name="Singer S."/>
            <person name="Hutchinson M.I."/>
            <person name="de Vries R.P."/>
            <person name="Natvig D.O."/>
            <person name="Powell A.J."/>
            <person name="Tsang A."/>
            <person name="Grigoriev I.V."/>
        </authorList>
    </citation>
    <scope>NUCLEOTIDE SEQUENCE [LARGE SCALE GENOMIC DNA]</scope>
    <source>
        <strain evidence="2 3">ATCC 24622</strain>
    </source>
</reference>
<dbReference type="PANTHER" id="PTHR42905:SF16">
    <property type="entry name" value="CARBOXYPHOSPHONOENOLPYRUVATE PHOSPHONOMUTASE-LIKE PROTEIN (AFU_ORTHOLOGUE AFUA_5G07230)"/>
    <property type="match status" value="1"/>
</dbReference>
<dbReference type="Gene3D" id="3.20.20.60">
    <property type="entry name" value="Phosphoenolpyruvate-binding domains"/>
    <property type="match status" value="1"/>
</dbReference>
<accession>A0ABR3WZH0</accession>
<name>A0ABR3WZH0_9PEZI</name>
<organism evidence="2 3">
    <name type="scientific">Phialemonium thermophilum</name>
    <dbReference type="NCBI Taxonomy" id="223376"/>
    <lineage>
        <taxon>Eukaryota</taxon>
        <taxon>Fungi</taxon>
        <taxon>Dikarya</taxon>
        <taxon>Ascomycota</taxon>
        <taxon>Pezizomycotina</taxon>
        <taxon>Sordariomycetes</taxon>
        <taxon>Sordariomycetidae</taxon>
        <taxon>Cephalothecales</taxon>
        <taxon>Cephalothecaceae</taxon>
        <taxon>Phialemonium</taxon>
    </lineage>
</organism>
<dbReference type="InterPro" id="IPR015813">
    <property type="entry name" value="Pyrv/PenolPyrv_kinase-like_dom"/>
</dbReference>
<evidence type="ECO:0000256" key="1">
    <source>
        <dbReference type="SAM" id="MobiDB-lite"/>
    </source>
</evidence>
<dbReference type="Proteomes" id="UP001586593">
    <property type="component" value="Unassembled WGS sequence"/>
</dbReference>
<keyword evidence="3" id="KW-1185">Reference proteome</keyword>
<dbReference type="Pfam" id="PF13714">
    <property type="entry name" value="PEP_mutase"/>
    <property type="match status" value="1"/>
</dbReference>
<dbReference type="PANTHER" id="PTHR42905">
    <property type="entry name" value="PHOSPHOENOLPYRUVATE CARBOXYLASE"/>
    <property type="match status" value="1"/>
</dbReference>
<evidence type="ECO:0000313" key="2">
    <source>
        <dbReference type="EMBL" id="KAL1869091.1"/>
    </source>
</evidence>
<proteinExistence type="predicted"/>
<protein>
    <submittedName>
        <fullName evidence="2">Uncharacterized protein</fullName>
    </submittedName>
</protein>
<gene>
    <name evidence="2" type="ORF">VTK73DRAFT_3369</name>
</gene>
<dbReference type="InterPro" id="IPR039556">
    <property type="entry name" value="ICL/PEPM"/>
</dbReference>
<feature type="region of interest" description="Disordered" evidence="1">
    <location>
        <begin position="1"/>
        <end position="27"/>
    </location>
</feature>
<sequence length="327" mass="34103">MPPSDPADCSPYYKTSATSSHCSDDAGFRTSTPVIDSQFRDPKPAEQKKYISMKSANAVARAFKALHVPSSPLRLANVHDATSARIVAALPGCAALASASFSVARAVGISDAALSHDLDTHLRALGPIAAVAREAGLPFSVDLQGGYGARLEEAVLGVVRMGAVGINLEDSVEEEQAAAGGEGTTSVAVVMDETVAVERIRRALAVAASEGLPEFVVNARPDSHLAGGTLEESIRRGRLYLDAGATTVYILSQMPGGFTESEVTRMVTALDGKVNIGVRLPGLPLEGSVKPLTSDDLARLGVARISVGPQLYFAAERAMKEATNSVF</sequence>
<dbReference type="InterPro" id="IPR040442">
    <property type="entry name" value="Pyrv_kinase-like_dom_sf"/>
</dbReference>